<accession>A0A6G4A7K8</accession>
<protein>
    <submittedName>
        <fullName evidence="1">DUF4280 domain-containing protein</fullName>
    </submittedName>
</protein>
<gene>
    <name evidence="1" type="ORF">GK047_28115</name>
</gene>
<dbReference type="AlphaFoldDB" id="A0A6G4A7K8"/>
<evidence type="ECO:0000313" key="1">
    <source>
        <dbReference type="EMBL" id="NEW09789.1"/>
    </source>
</evidence>
<sequence length="131" mass="14306">MGEESSYIVRGASMWCTSGSHHRKINLPLSHGVYVNGQPMMNQADCSSVDNIPFFGTCKSGSNPNNETIYLIGEQGQPESGKRCCPKFYGQWELTKSDARVEEKGALITDSQLICAYGGCITFKDNGQNGE</sequence>
<reference evidence="1" key="1">
    <citation type="submission" date="2020-02" db="EMBL/GenBank/DDBJ databases">
        <authorList>
            <person name="Shen X.-R."/>
            <person name="Zhang Y.-X."/>
        </authorList>
    </citation>
    <scope>NUCLEOTIDE SEQUENCE</scope>
    <source>
        <strain evidence="1">SYP-B3998</strain>
    </source>
</reference>
<dbReference type="EMBL" id="JAAIKC010000024">
    <property type="protein sequence ID" value="NEW09789.1"/>
    <property type="molecule type" value="Genomic_DNA"/>
</dbReference>
<dbReference type="Pfam" id="PF14107">
    <property type="entry name" value="DUF4280"/>
    <property type="match status" value="1"/>
</dbReference>
<organism evidence="1">
    <name type="scientific">Paenibacillus sp. SYP-B3998</name>
    <dbReference type="NCBI Taxonomy" id="2678564"/>
    <lineage>
        <taxon>Bacteria</taxon>
        <taxon>Bacillati</taxon>
        <taxon>Bacillota</taxon>
        <taxon>Bacilli</taxon>
        <taxon>Bacillales</taxon>
        <taxon>Paenibacillaceae</taxon>
        <taxon>Paenibacillus</taxon>
    </lineage>
</organism>
<proteinExistence type="predicted"/>
<dbReference type="RefSeq" id="WP_163953950.1">
    <property type="nucleotide sequence ID" value="NZ_JAAIKC010000024.1"/>
</dbReference>
<dbReference type="InterPro" id="IPR025460">
    <property type="entry name" value="DUF4280"/>
</dbReference>
<name>A0A6G4A7K8_9BACL</name>
<comment type="caution">
    <text evidence="1">The sequence shown here is derived from an EMBL/GenBank/DDBJ whole genome shotgun (WGS) entry which is preliminary data.</text>
</comment>